<evidence type="ECO:0000313" key="3">
    <source>
        <dbReference type="EMBL" id="CAK5283459.1"/>
    </source>
</evidence>
<dbReference type="PANTHER" id="PTHR47332:SF4">
    <property type="entry name" value="SET DOMAIN-CONTAINING PROTEIN 5"/>
    <property type="match status" value="1"/>
</dbReference>
<gene>
    <name evidence="3" type="ORF">MYCIT1_LOCUS35990</name>
</gene>
<dbReference type="Pfam" id="PF00856">
    <property type="entry name" value="SET"/>
    <property type="match status" value="1"/>
</dbReference>
<dbReference type="SMART" id="SM00317">
    <property type="entry name" value="SET"/>
    <property type="match status" value="1"/>
</dbReference>
<evidence type="ECO:0000256" key="1">
    <source>
        <dbReference type="SAM" id="MobiDB-lite"/>
    </source>
</evidence>
<keyword evidence="4" id="KW-1185">Reference proteome</keyword>
<evidence type="ECO:0000259" key="2">
    <source>
        <dbReference type="PROSITE" id="PS50280"/>
    </source>
</evidence>
<comment type="caution">
    <text evidence="3">The sequence shown here is derived from an EMBL/GenBank/DDBJ whole genome shotgun (WGS) entry which is preliminary data.</text>
</comment>
<organism evidence="3 4">
    <name type="scientific">Mycena citricolor</name>
    <dbReference type="NCBI Taxonomy" id="2018698"/>
    <lineage>
        <taxon>Eukaryota</taxon>
        <taxon>Fungi</taxon>
        <taxon>Dikarya</taxon>
        <taxon>Basidiomycota</taxon>
        <taxon>Agaricomycotina</taxon>
        <taxon>Agaricomycetes</taxon>
        <taxon>Agaricomycetidae</taxon>
        <taxon>Agaricales</taxon>
        <taxon>Marasmiineae</taxon>
        <taxon>Mycenaceae</taxon>
        <taxon>Mycena</taxon>
    </lineage>
</organism>
<dbReference type="InterPro" id="IPR001214">
    <property type="entry name" value="SET_dom"/>
</dbReference>
<feature type="region of interest" description="Disordered" evidence="1">
    <location>
        <begin position="31"/>
        <end position="51"/>
    </location>
</feature>
<dbReference type="Proteomes" id="UP001295794">
    <property type="component" value="Unassembled WGS sequence"/>
</dbReference>
<dbReference type="SUPFAM" id="SSF82199">
    <property type="entry name" value="SET domain"/>
    <property type="match status" value="1"/>
</dbReference>
<protein>
    <recommendedName>
        <fullName evidence="2">SET domain-containing protein</fullName>
    </recommendedName>
</protein>
<sequence>MPCLAPPKIYRDSFPSPPPLYKSAVLPMPPPPPPPLYATPQSLQARRRRVSPASHLALHDVSSLPPLSVCNRMNAHIRTNPLLDSPYFDLAGHVGSRVYEAFRVPYAHDADTETAAFLDVGVRRLLPTPVPRARTAAPKGSTFSIQATPGGAAGQGMFASRNIPAGGTVLVERPAVVVPYLMTCFDRKTEADVYASLLRRLSPECAARLMGLANCTQRPGLEGVILTNAIAITLDVPEVPHAEVPTHRAVFLNTSRCNHSCGPNAQWRWDPTTFSLTLRALRPIPATEEITVAYVTPTHPHAARQKALKALYNFTCRCPHCLRPNDAARAELHAFWGSVPARFEAWCVDARLPDHLLIDAHKRAVQLIEAEGLETLGYCRHLDAIAMGYGALGEAEEFRAWSRRARNLRPIDTDERRDELRVMLEWIDEPEKFPVWGWRRCLSEKRKTSPLPHVA</sequence>
<reference evidence="3" key="1">
    <citation type="submission" date="2023-11" db="EMBL/GenBank/DDBJ databases">
        <authorList>
            <person name="De Vega J J."/>
            <person name="De Vega J J."/>
        </authorList>
    </citation>
    <scope>NUCLEOTIDE SEQUENCE</scope>
</reference>
<dbReference type="AlphaFoldDB" id="A0AAD2HYH3"/>
<dbReference type="PANTHER" id="PTHR47332">
    <property type="entry name" value="SET DOMAIN-CONTAINING PROTEIN 5"/>
    <property type="match status" value="1"/>
</dbReference>
<dbReference type="Gene3D" id="2.170.270.10">
    <property type="entry name" value="SET domain"/>
    <property type="match status" value="1"/>
</dbReference>
<dbReference type="EMBL" id="CAVNYO010000466">
    <property type="protein sequence ID" value="CAK5283459.1"/>
    <property type="molecule type" value="Genomic_DNA"/>
</dbReference>
<evidence type="ECO:0000313" key="4">
    <source>
        <dbReference type="Proteomes" id="UP001295794"/>
    </source>
</evidence>
<accession>A0AAD2HYH3</accession>
<dbReference type="InterPro" id="IPR053185">
    <property type="entry name" value="SET_domain_protein"/>
</dbReference>
<dbReference type="CDD" id="cd20071">
    <property type="entry name" value="SET_SMYD"/>
    <property type="match status" value="1"/>
</dbReference>
<name>A0AAD2HYH3_9AGAR</name>
<dbReference type="PROSITE" id="PS50280">
    <property type="entry name" value="SET"/>
    <property type="match status" value="1"/>
</dbReference>
<feature type="domain" description="SET" evidence="2">
    <location>
        <begin position="141"/>
        <end position="295"/>
    </location>
</feature>
<dbReference type="InterPro" id="IPR046341">
    <property type="entry name" value="SET_dom_sf"/>
</dbReference>
<proteinExistence type="predicted"/>